<comment type="caution">
    <text evidence="9">The sequence shown here is derived from an EMBL/GenBank/DDBJ whole genome shotgun (WGS) entry which is preliminary data.</text>
</comment>
<evidence type="ECO:0000313" key="10">
    <source>
        <dbReference type="Proteomes" id="UP000554837"/>
    </source>
</evidence>
<protein>
    <recommendedName>
        <fullName evidence="1 7">Transcriptional regulator MraZ</fullName>
    </recommendedName>
</protein>
<dbReference type="SUPFAM" id="SSF89447">
    <property type="entry name" value="AbrB/MazE/MraZ-like"/>
    <property type="match status" value="1"/>
</dbReference>
<accession>A0A840S4K9</accession>
<proteinExistence type="inferred from homology"/>
<gene>
    <name evidence="7" type="primary">mraZ</name>
    <name evidence="9" type="ORF">HNQ51_000732</name>
</gene>
<keyword evidence="10" id="KW-1185">Reference proteome</keyword>
<dbReference type="CDD" id="cd16320">
    <property type="entry name" value="MraZ_N"/>
    <property type="match status" value="1"/>
</dbReference>
<dbReference type="InterPro" id="IPR038619">
    <property type="entry name" value="MraZ_sf"/>
</dbReference>
<evidence type="ECO:0000256" key="3">
    <source>
        <dbReference type="ARBA" id="ARBA00022737"/>
    </source>
</evidence>
<keyword evidence="2 7" id="KW-0963">Cytoplasm</keyword>
<dbReference type="InterPro" id="IPR035642">
    <property type="entry name" value="MraZ_N"/>
</dbReference>
<dbReference type="GO" id="GO:0005737">
    <property type="term" value="C:cytoplasm"/>
    <property type="evidence" value="ECO:0007669"/>
    <property type="project" value="UniProtKB-UniRule"/>
</dbReference>
<dbReference type="Pfam" id="PF02381">
    <property type="entry name" value="MraZ"/>
    <property type="match status" value="2"/>
</dbReference>
<evidence type="ECO:0000256" key="5">
    <source>
        <dbReference type="ARBA" id="ARBA00023125"/>
    </source>
</evidence>
<dbReference type="InterPro" id="IPR035644">
    <property type="entry name" value="MraZ_C"/>
</dbReference>
<name>A0A840S4K9_9BURK</name>
<keyword evidence="6 7" id="KW-0804">Transcription</keyword>
<keyword evidence="4 7" id="KW-0805">Transcription regulation</keyword>
<comment type="subcellular location">
    <subcellularLocation>
        <location evidence="7">Cytoplasm</location>
        <location evidence="7">Nucleoid</location>
    </subcellularLocation>
</comment>
<dbReference type="InterPro" id="IPR020603">
    <property type="entry name" value="MraZ_dom"/>
</dbReference>
<dbReference type="Gene3D" id="3.40.1550.20">
    <property type="entry name" value="Transcriptional regulator MraZ domain"/>
    <property type="match status" value="1"/>
</dbReference>
<evidence type="ECO:0000259" key="8">
    <source>
        <dbReference type="PROSITE" id="PS51740"/>
    </source>
</evidence>
<dbReference type="PROSITE" id="PS51740">
    <property type="entry name" value="SPOVT_ABRB"/>
    <property type="match status" value="2"/>
</dbReference>
<dbReference type="Proteomes" id="UP000554837">
    <property type="component" value="Unassembled WGS sequence"/>
</dbReference>
<evidence type="ECO:0000256" key="2">
    <source>
        <dbReference type="ARBA" id="ARBA00022490"/>
    </source>
</evidence>
<dbReference type="GO" id="GO:0000976">
    <property type="term" value="F:transcription cis-regulatory region binding"/>
    <property type="evidence" value="ECO:0007669"/>
    <property type="project" value="TreeGrafter"/>
</dbReference>
<organism evidence="9 10">
    <name type="scientific">Inhella inkyongensis</name>
    <dbReference type="NCBI Taxonomy" id="392593"/>
    <lineage>
        <taxon>Bacteria</taxon>
        <taxon>Pseudomonadati</taxon>
        <taxon>Pseudomonadota</taxon>
        <taxon>Betaproteobacteria</taxon>
        <taxon>Burkholderiales</taxon>
        <taxon>Sphaerotilaceae</taxon>
        <taxon>Inhella</taxon>
    </lineage>
</organism>
<keyword evidence="3" id="KW-0677">Repeat</keyword>
<evidence type="ECO:0000256" key="7">
    <source>
        <dbReference type="HAMAP-Rule" id="MF_01008"/>
    </source>
</evidence>
<dbReference type="AlphaFoldDB" id="A0A840S4K9"/>
<feature type="domain" description="SpoVT-AbrB" evidence="8">
    <location>
        <begin position="12"/>
        <end position="58"/>
    </location>
</feature>
<dbReference type="EMBL" id="JACHHO010000001">
    <property type="protein sequence ID" value="MBB5203439.1"/>
    <property type="molecule type" value="Genomic_DNA"/>
</dbReference>
<dbReference type="InterPro" id="IPR007159">
    <property type="entry name" value="SpoVT-AbrB_dom"/>
</dbReference>
<dbReference type="GO" id="GO:0009295">
    <property type="term" value="C:nucleoid"/>
    <property type="evidence" value="ECO:0007669"/>
    <property type="project" value="UniProtKB-SubCell"/>
</dbReference>
<comment type="subunit">
    <text evidence="7">Forms oligomers.</text>
</comment>
<evidence type="ECO:0000313" key="9">
    <source>
        <dbReference type="EMBL" id="MBB5203439.1"/>
    </source>
</evidence>
<feature type="domain" description="SpoVT-AbrB" evidence="8">
    <location>
        <begin position="84"/>
        <end position="127"/>
    </location>
</feature>
<dbReference type="GO" id="GO:2000143">
    <property type="term" value="P:negative regulation of DNA-templated transcription initiation"/>
    <property type="evidence" value="ECO:0007669"/>
    <property type="project" value="TreeGrafter"/>
</dbReference>
<sequence>MADTMGDVFQGTSVLAMDAKGRTAVPTRFREALAAQCGSQLTLVKSPEGCLKLYPQPIWLELRARLLALPQDAAAWRRFLLGSAQDIELDGAGRFLIAPELRSFAKLQRDLKFMGVGSHFELWDAQVHADHEAATMASPMPASIAELNF</sequence>
<dbReference type="PANTHER" id="PTHR34701:SF1">
    <property type="entry name" value="TRANSCRIPTIONAL REGULATOR MRAZ"/>
    <property type="match status" value="1"/>
</dbReference>
<dbReference type="InterPro" id="IPR037914">
    <property type="entry name" value="SpoVT-AbrB_sf"/>
</dbReference>
<evidence type="ECO:0000256" key="6">
    <source>
        <dbReference type="ARBA" id="ARBA00023163"/>
    </source>
</evidence>
<evidence type="ECO:0000256" key="1">
    <source>
        <dbReference type="ARBA" id="ARBA00013860"/>
    </source>
</evidence>
<dbReference type="InterPro" id="IPR003444">
    <property type="entry name" value="MraZ"/>
</dbReference>
<dbReference type="GO" id="GO:0003700">
    <property type="term" value="F:DNA-binding transcription factor activity"/>
    <property type="evidence" value="ECO:0007669"/>
    <property type="project" value="UniProtKB-UniRule"/>
</dbReference>
<dbReference type="HAMAP" id="MF_01008">
    <property type="entry name" value="MraZ"/>
    <property type="match status" value="1"/>
</dbReference>
<keyword evidence="5 7" id="KW-0238">DNA-binding</keyword>
<dbReference type="PANTHER" id="PTHR34701">
    <property type="entry name" value="TRANSCRIPTIONAL REGULATOR MRAZ"/>
    <property type="match status" value="1"/>
</dbReference>
<comment type="similarity">
    <text evidence="7">Belongs to the MraZ family.</text>
</comment>
<evidence type="ECO:0000256" key="4">
    <source>
        <dbReference type="ARBA" id="ARBA00023015"/>
    </source>
</evidence>
<dbReference type="CDD" id="cd16321">
    <property type="entry name" value="MraZ_C"/>
    <property type="match status" value="1"/>
</dbReference>
<reference evidence="9 10" key="1">
    <citation type="submission" date="2020-08" db="EMBL/GenBank/DDBJ databases">
        <title>Genomic Encyclopedia of Type Strains, Phase IV (KMG-IV): sequencing the most valuable type-strain genomes for metagenomic binning, comparative biology and taxonomic classification.</title>
        <authorList>
            <person name="Goeker M."/>
        </authorList>
    </citation>
    <scope>NUCLEOTIDE SEQUENCE [LARGE SCALE GENOMIC DNA]</scope>
    <source>
        <strain evidence="9 10">DSM 23958</strain>
    </source>
</reference>